<keyword evidence="4" id="KW-0418">Kinase</keyword>
<keyword evidence="4" id="KW-0808">Transferase</keyword>
<evidence type="ECO:0000313" key="5">
    <source>
        <dbReference type="Proteomes" id="UP000316759"/>
    </source>
</evidence>
<dbReference type="SUPFAM" id="SSF56112">
    <property type="entry name" value="Protein kinase-like (PK-like)"/>
    <property type="match status" value="1"/>
</dbReference>
<dbReference type="STRING" id="46835.A0A504YXF2"/>
<dbReference type="InterPro" id="IPR000719">
    <property type="entry name" value="Prot_kinase_dom"/>
</dbReference>
<feature type="region of interest" description="Disordered" evidence="1">
    <location>
        <begin position="1353"/>
        <end position="1418"/>
    </location>
</feature>
<feature type="region of interest" description="Disordered" evidence="1">
    <location>
        <begin position="55"/>
        <end position="74"/>
    </location>
</feature>
<dbReference type="PANTHER" id="PTHR24347">
    <property type="entry name" value="SERINE/THREONINE-PROTEIN KINASE"/>
    <property type="match status" value="1"/>
</dbReference>
<feature type="region of interest" description="Disordered" evidence="1">
    <location>
        <begin position="280"/>
        <end position="339"/>
    </location>
</feature>
<feature type="compositionally biased region" description="Polar residues" evidence="1">
    <location>
        <begin position="639"/>
        <end position="657"/>
    </location>
</feature>
<feature type="region of interest" description="Disordered" evidence="1">
    <location>
        <begin position="771"/>
        <end position="798"/>
    </location>
</feature>
<accession>A0A504YXF2</accession>
<dbReference type="PROSITE" id="PS50011">
    <property type="entry name" value="PROTEIN_KINASE_DOM"/>
    <property type="match status" value="1"/>
</dbReference>
<dbReference type="InterPro" id="IPR011009">
    <property type="entry name" value="Kinase-like_dom_sf"/>
</dbReference>
<feature type="compositionally biased region" description="Basic residues" evidence="1">
    <location>
        <begin position="576"/>
        <end position="585"/>
    </location>
</feature>
<dbReference type="PROSITE" id="PS50835">
    <property type="entry name" value="IG_LIKE"/>
    <property type="match status" value="1"/>
</dbReference>
<dbReference type="Gene3D" id="1.10.510.10">
    <property type="entry name" value="Transferase(Phosphotransferase) domain 1"/>
    <property type="match status" value="1"/>
</dbReference>
<feature type="region of interest" description="Disordered" evidence="1">
    <location>
        <begin position="1083"/>
        <end position="1138"/>
    </location>
</feature>
<evidence type="ECO:0000256" key="1">
    <source>
        <dbReference type="SAM" id="MobiDB-lite"/>
    </source>
</evidence>
<name>A0A504YXF2_FASGI</name>
<dbReference type="InterPro" id="IPR013098">
    <property type="entry name" value="Ig_I-set"/>
</dbReference>
<feature type="region of interest" description="Disordered" evidence="1">
    <location>
        <begin position="19"/>
        <end position="49"/>
    </location>
</feature>
<evidence type="ECO:0000259" key="3">
    <source>
        <dbReference type="PROSITE" id="PS50835"/>
    </source>
</evidence>
<dbReference type="InterPro" id="IPR008271">
    <property type="entry name" value="Ser/Thr_kinase_AS"/>
</dbReference>
<dbReference type="Pfam" id="PF00069">
    <property type="entry name" value="Pkinase"/>
    <property type="match status" value="1"/>
</dbReference>
<feature type="domain" description="Protein kinase" evidence="2">
    <location>
        <begin position="1505"/>
        <end position="1696"/>
    </location>
</feature>
<sequence length="1696" mass="186827">MTDTETKVPFADKFRRFWTTLTRPQAAAPQTEESKSPPQLSSPPDQFKEPSLVSVRQNKAAHVPHGAGPNPVGLVSPSTTMSTDTGTLFARVLEFSQERKGKNEPPRFEGRLEKEYRTVVSTVTDADQKFDGDENALLLFCFVQTNVQDVVFFWLKDNCEIYPSSRIRILSQPRATLLRINYPQLTDSGLYCCVAANPEGRCETMSRVVVTDPAVSELTDLQSPSADSVASDCGSDVTDRRKRFSMSRFSRSSSLLVSDSRRSKRVRHGDSLIDQLRQLASGGTDDSRHKQCPVRSPLASPTLPPDSQMTSPTTGIPKSAKSGHPGSSSSSPVDTPDEENYEDAGIVISNSDSESQTDILALPECDQPVTHSAVLKRTNSMPVRFPQHIRSNLKSARRPIDVSAHAVRKKRINQKSLKKRNRPNTVMVDKIRRQPGDQPQSNLVASRTGKDDLLADDLTEDDSEHFSTRRKTVEFASVRDKPSKPLDCQATHLGLNKGTTQPPNATTQFAVDGSLSVIQKEVKRPGTVSVNKVGSPVETVQISPVKTNRPNLVFVSNTVINLGSPKHRTPTEQKLARIKSPRTKNARPTGKTMHDSALSIVHNHSSDDDDDDDTGAFTFRLDRERDSFDLTPIPKTRNPKTSTLEPSQHISNIQLNDPSRIHASTMDDKSADDMTASLNSDTSDADLNVDRVLGLHKGTGENVIEKDTKLTADTELKNDERADFELSSVDHRTDSSKVSILQETLSLRSHPAKEESTPMNLNTSHSLLSVTETKSTNSLANSSQADTSDADLNADEVSRPDKKLVENEIKQDGKENNHANVENTGHSYCEIPSMDRGTDSPNSGVEDKSIPLCSHPETVKPTPVKPQSPKIPVQKDWVKRLANFFQRRSNETKILSKTQSSSMSTLTVNRDSVPSTDEQGRRATYGFSRLTTTSSLTPAPAPTRTTTTTTTKTVITNETVISDETKVSIEDYRGFSRGSETAMVSKTMSLDRPFQPYRNSIGSVNRPHQVTNRVGITSGYVKQTVRQLEQQMTPPSTPIAPEMSPRKTVVMPQSPAPASVVAVKFNSNNNQCNISDSIKNDQWNNINIRNNKNNDNDNNNNSGNDSNKNSNTGSNSNNDKNSINIAKQNGKSSGAQTVTRRSFIDLPAAVENPKNNVVTSGLSNRDHGAVADVNKSSTVKPSSQRTTTKVHIDENSAEVKPIVITKRPKLAPSLLHSVEGEKRADRHKAEILGADRMLNKSQVSSIEEKKKNKEITICAPIDAKRATIATNPSGSPSRKCAKSVSSKKEIVKPVESVDKNLSLSNETDKAKLDTIRFTATATNTTANSIIFTNSDTPTPTIITQEIITPVTSNKSTNHCTSIPIESSSIPSHRSSSTLSTTLVTKSNAVTSKDTSSESGPISKSLTNPENKSTVPLTEEQKVHNEVKPETQTTPVQLLPVAKLMETCEREQARRETLEQLRASLLQCPRSPLLEDSEETDDEGSNRVEYPSKVKTARGVDPSTHFEIVGILGRGKFGQVVTCKEKTSGKMFASKTFRTTRLSRHNGELMEVAVLRAVGKHPQIAFMHAAYENGTQCTIVTELVSGGALYKRIQEEGTLDEAITVGIIRQVLLGLRHLQTCQVIHCDLKPENLVMRKPRGYELKIIDFGLACFYKPPRTRRRSNGPPYQRKHLNVRCRRKHRTMIHSRMPPIYGVWL</sequence>
<dbReference type="InterPro" id="IPR036179">
    <property type="entry name" value="Ig-like_dom_sf"/>
</dbReference>
<evidence type="ECO:0000259" key="2">
    <source>
        <dbReference type="PROSITE" id="PS50011"/>
    </source>
</evidence>
<feature type="region of interest" description="Disordered" evidence="1">
    <location>
        <begin position="255"/>
        <end position="274"/>
    </location>
</feature>
<dbReference type="InterPro" id="IPR013783">
    <property type="entry name" value="Ig-like_fold"/>
</dbReference>
<dbReference type="EMBL" id="SUNJ01007148">
    <property type="protein sequence ID" value="TPP62240.1"/>
    <property type="molecule type" value="Genomic_DNA"/>
</dbReference>
<dbReference type="Gene3D" id="2.60.40.10">
    <property type="entry name" value="Immunoglobulins"/>
    <property type="match status" value="1"/>
</dbReference>
<feature type="region of interest" description="Disordered" evidence="1">
    <location>
        <begin position="564"/>
        <end position="595"/>
    </location>
</feature>
<dbReference type="SMART" id="SM00220">
    <property type="entry name" value="S_TKc"/>
    <property type="match status" value="1"/>
</dbReference>
<evidence type="ECO:0000313" key="4">
    <source>
        <dbReference type="EMBL" id="TPP62240.1"/>
    </source>
</evidence>
<organism evidence="4 5">
    <name type="scientific">Fasciola gigantica</name>
    <name type="common">Giant liver fluke</name>
    <dbReference type="NCBI Taxonomy" id="46835"/>
    <lineage>
        <taxon>Eukaryota</taxon>
        <taxon>Metazoa</taxon>
        <taxon>Spiralia</taxon>
        <taxon>Lophotrochozoa</taxon>
        <taxon>Platyhelminthes</taxon>
        <taxon>Trematoda</taxon>
        <taxon>Digenea</taxon>
        <taxon>Plagiorchiida</taxon>
        <taxon>Echinostomata</taxon>
        <taxon>Echinostomatoidea</taxon>
        <taxon>Fasciolidae</taxon>
        <taxon>Fasciola</taxon>
    </lineage>
</organism>
<feature type="region of interest" description="Disordered" evidence="1">
    <location>
        <begin position="628"/>
        <end position="683"/>
    </location>
</feature>
<feature type="compositionally biased region" description="Polar residues" evidence="1">
    <location>
        <begin position="1126"/>
        <end position="1138"/>
    </location>
</feature>
<dbReference type="SUPFAM" id="SSF48726">
    <property type="entry name" value="Immunoglobulin"/>
    <property type="match status" value="1"/>
</dbReference>
<dbReference type="OrthoDB" id="504170at2759"/>
<dbReference type="PROSITE" id="PS00108">
    <property type="entry name" value="PROTEIN_KINASE_ST"/>
    <property type="match status" value="1"/>
</dbReference>
<dbReference type="Gene3D" id="3.30.200.20">
    <property type="entry name" value="Phosphorylase Kinase, domain 1"/>
    <property type="match status" value="1"/>
</dbReference>
<comment type="caution">
    <text evidence="4">The sequence shown here is derived from an EMBL/GenBank/DDBJ whole genome shotgun (WGS) entry which is preliminary data.</text>
</comment>
<dbReference type="CDD" id="cd00096">
    <property type="entry name" value="Ig"/>
    <property type="match status" value="1"/>
</dbReference>
<feature type="compositionally biased region" description="Polar residues" evidence="1">
    <location>
        <begin position="771"/>
        <end position="787"/>
    </location>
</feature>
<feature type="region of interest" description="Disordered" evidence="1">
    <location>
        <begin position="417"/>
        <end position="450"/>
    </location>
</feature>
<protein>
    <submittedName>
        <fullName evidence="4">Serine:threonine protein kinase</fullName>
    </submittedName>
</protein>
<feature type="compositionally biased region" description="Polar residues" evidence="1">
    <location>
        <begin position="1387"/>
        <end position="1415"/>
    </location>
</feature>
<proteinExistence type="predicted"/>
<dbReference type="InterPro" id="IPR007110">
    <property type="entry name" value="Ig-like_dom"/>
</dbReference>
<feature type="domain" description="Ig-like" evidence="3">
    <location>
        <begin position="106"/>
        <end position="211"/>
    </location>
</feature>
<feature type="compositionally biased region" description="Low complexity" evidence="1">
    <location>
        <begin position="1084"/>
        <end position="1125"/>
    </location>
</feature>
<feature type="compositionally biased region" description="Low complexity" evidence="1">
    <location>
        <begin position="317"/>
        <end position="332"/>
    </location>
</feature>
<dbReference type="Pfam" id="PF07679">
    <property type="entry name" value="I-set"/>
    <property type="match status" value="1"/>
</dbReference>
<gene>
    <name evidence="4" type="ORF">FGIG_05679</name>
</gene>
<dbReference type="GO" id="GO:0004672">
    <property type="term" value="F:protein kinase activity"/>
    <property type="evidence" value="ECO:0007669"/>
    <property type="project" value="InterPro"/>
</dbReference>
<feature type="compositionally biased region" description="Low complexity" evidence="1">
    <location>
        <begin position="1360"/>
        <end position="1386"/>
    </location>
</feature>
<feature type="compositionally biased region" description="Polar residues" evidence="1">
    <location>
        <begin position="305"/>
        <end position="316"/>
    </location>
</feature>
<reference evidence="4 5" key="1">
    <citation type="submission" date="2019-04" db="EMBL/GenBank/DDBJ databases">
        <title>Annotation for the trematode Fasciola gigantica.</title>
        <authorList>
            <person name="Choi Y.-J."/>
        </authorList>
    </citation>
    <scope>NUCLEOTIDE SEQUENCE [LARGE SCALE GENOMIC DNA]</scope>
    <source>
        <strain evidence="4">Uganda_cow_1</strain>
    </source>
</reference>
<dbReference type="GO" id="GO:0005524">
    <property type="term" value="F:ATP binding"/>
    <property type="evidence" value="ECO:0007669"/>
    <property type="project" value="InterPro"/>
</dbReference>
<dbReference type="Proteomes" id="UP000316759">
    <property type="component" value="Unassembled WGS sequence"/>
</dbReference>
<keyword evidence="5" id="KW-1185">Reference proteome</keyword>